<evidence type="ECO:0000259" key="4">
    <source>
        <dbReference type="Pfam" id="PF20009"/>
    </source>
</evidence>
<dbReference type="InterPro" id="IPR013783">
    <property type="entry name" value="Ig-like_fold"/>
</dbReference>
<name>A0ABY9MTQ0_9GAMM</name>
<dbReference type="InterPro" id="IPR047589">
    <property type="entry name" value="DUF11_rpt"/>
</dbReference>
<evidence type="ECO:0000256" key="2">
    <source>
        <dbReference type="SAM" id="SignalP"/>
    </source>
</evidence>
<dbReference type="RefSeq" id="WP_084260515.1">
    <property type="nucleotide sequence ID" value="NZ_CP133218.1"/>
</dbReference>
<feature type="domain" description="DUF11" evidence="3">
    <location>
        <begin position="272"/>
        <end position="367"/>
    </location>
</feature>
<dbReference type="Proteomes" id="UP001236657">
    <property type="component" value="Chromosome"/>
</dbReference>
<feature type="region of interest" description="Disordered" evidence="1">
    <location>
        <begin position="370"/>
        <end position="391"/>
    </location>
</feature>
<protein>
    <submittedName>
        <fullName evidence="5">DUF11 domain-containing protein</fullName>
    </submittedName>
</protein>
<gene>
    <name evidence="5" type="ORF">RCF98_04030</name>
</gene>
<dbReference type="NCBIfam" id="TIGR01451">
    <property type="entry name" value="B_ant_repeat"/>
    <property type="match status" value="2"/>
</dbReference>
<dbReference type="Pfam" id="PF20009">
    <property type="entry name" value="GEVED"/>
    <property type="match status" value="1"/>
</dbReference>
<dbReference type="InterPro" id="IPR001434">
    <property type="entry name" value="OmcB-like_DUF11"/>
</dbReference>
<proteinExistence type="predicted"/>
<keyword evidence="6" id="KW-1185">Reference proteome</keyword>
<dbReference type="InterPro" id="IPR051172">
    <property type="entry name" value="Chlamydia_OmcB"/>
</dbReference>
<feature type="signal peptide" evidence="2">
    <location>
        <begin position="1"/>
        <end position="28"/>
    </location>
</feature>
<feature type="domain" description="DUF11" evidence="3">
    <location>
        <begin position="421"/>
        <end position="516"/>
    </location>
</feature>
<dbReference type="InterPro" id="IPR045474">
    <property type="entry name" value="GEVED"/>
</dbReference>
<evidence type="ECO:0000313" key="5">
    <source>
        <dbReference type="EMBL" id="WML91530.1"/>
    </source>
</evidence>
<dbReference type="Gene3D" id="2.60.40.10">
    <property type="entry name" value="Immunoglobulins"/>
    <property type="match status" value="1"/>
</dbReference>
<dbReference type="Gene3D" id="2.60.40.1170">
    <property type="entry name" value="Mu homology domain, subdomain B"/>
    <property type="match status" value="1"/>
</dbReference>
<evidence type="ECO:0000256" key="1">
    <source>
        <dbReference type="SAM" id="MobiDB-lite"/>
    </source>
</evidence>
<organism evidence="5 6">
    <name type="scientific">Thiothrix lacustris</name>
    <dbReference type="NCBI Taxonomy" id="525917"/>
    <lineage>
        <taxon>Bacteria</taxon>
        <taxon>Pseudomonadati</taxon>
        <taxon>Pseudomonadota</taxon>
        <taxon>Gammaproteobacteria</taxon>
        <taxon>Thiotrichales</taxon>
        <taxon>Thiotrichaceae</taxon>
        <taxon>Thiothrix</taxon>
    </lineage>
</organism>
<dbReference type="PANTHER" id="PTHR34819">
    <property type="entry name" value="LARGE CYSTEINE-RICH PERIPLASMIC PROTEIN OMCB"/>
    <property type="match status" value="1"/>
</dbReference>
<evidence type="ECO:0000259" key="3">
    <source>
        <dbReference type="Pfam" id="PF01345"/>
    </source>
</evidence>
<reference evidence="5 6" key="1">
    <citation type="submission" date="2023-08" db="EMBL/GenBank/DDBJ databases">
        <title>New molecular markers tilS and rpoB for phylogenetic and monitoring studies of the genus Thiothrix biodiversity.</title>
        <authorList>
            <person name="Ravin N.V."/>
            <person name="Smolyakov D."/>
            <person name="Markov N.D."/>
            <person name="Beletsky A.V."/>
            <person name="Mardanov A.V."/>
            <person name="Rudenko T.S."/>
            <person name="Grabovich M.Y."/>
        </authorList>
    </citation>
    <scope>NUCLEOTIDE SEQUENCE [LARGE SCALE GENOMIC DNA]</scope>
    <source>
        <strain evidence="5 6">MK1</strain>
    </source>
</reference>
<accession>A0ABY9MTQ0</accession>
<keyword evidence="2" id="KW-0732">Signal</keyword>
<dbReference type="Pfam" id="PF01345">
    <property type="entry name" value="DUF11"/>
    <property type="match status" value="2"/>
</dbReference>
<dbReference type="PANTHER" id="PTHR34819:SF3">
    <property type="entry name" value="CELL SURFACE PROTEIN"/>
    <property type="match status" value="1"/>
</dbReference>
<sequence length="517" mass="53598">MKRTTGVKTFWLTVCAVGVLMAANQSWAADITNCAEVSALTEADVDSQPNNMVGLTAAQDDEACAPVTVNIVYDFGDAPDSYKTTLAVGGAQHEVVQWLKLGASIDDEVDAAKPLGADADKDGIDEDGINISSLVVGQKNIKLQTTTPPVNTSGADAYLACWIDYDANGTFDPSEFGSVVVPNNNASLLDIAMPDVPLTTVVGDSYARCRLSNVALSNTEAAGTLSDTTGFADGEVEDYKVSFTAQPTFDLALMKRVKTPVPDATDPTLPVSLSVGDTVTFEITVMNQGGVDASGIAVVDYIPAGLKLAASSETQWTVTGNTATLTKPIASLAANDSTTVEITFIVESTAALGNLEGAAEISAATGLDGSGNLLTDTDSTPDATNDDTAKDDVVSEDGKAAKANDEDDHDIAKITIVPKVDLELTKTIADDKGVTITEIQRGQTVVYTLSVVNKGPNVATGVVVKDVLPSTLMYLEPTTPNPAIAYDAATRTLTWTVPGSLPADGSSTALAISAMVK</sequence>
<feature type="compositionally biased region" description="Polar residues" evidence="1">
    <location>
        <begin position="372"/>
        <end position="383"/>
    </location>
</feature>
<feature type="chain" id="PRO_5047391961" evidence="2">
    <location>
        <begin position="29"/>
        <end position="517"/>
    </location>
</feature>
<dbReference type="EMBL" id="CP133218">
    <property type="protein sequence ID" value="WML91530.1"/>
    <property type="molecule type" value="Genomic_DNA"/>
</dbReference>
<feature type="domain" description="GEVED" evidence="4">
    <location>
        <begin position="158"/>
        <end position="241"/>
    </location>
</feature>
<evidence type="ECO:0000313" key="6">
    <source>
        <dbReference type="Proteomes" id="UP001236657"/>
    </source>
</evidence>